<accession>A0A9Q3D7S1</accession>
<dbReference type="EMBL" id="AVOT02013475">
    <property type="protein sequence ID" value="MBW0496160.1"/>
    <property type="molecule type" value="Genomic_DNA"/>
</dbReference>
<reference evidence="2" key="1">
    <citation type="submission" date="2021-03" db="EMBL/GenBank/DDBJ databases">
        <title>Draft genome sequence of rust myrtle Austropuccinia psidii MF-1, a brazilian biotype.</title>
        <authorList>
            <person name="Quecine M.C."/>
            <person name="Pachon D.M.R."/>
            <person name="Bonatelli M.L."/>
            <person name="Correr F.H."/>
            <person name="Franceschini L.M."/>
            <person name="Leite T.F."/>
            <person name="Margarido G.R.A."/>
            <person name="Almeida C.A."/>
            <person name="Ferrarezi J.A."/>
            <person name="Labate C.A."/>
        </authorList>
    </citation>
    <scope>NUCLEOTIDE SEQUENCE</scope>
    <source>
        <strain evidence="2">MF-1</strain>
    </source>
</reference>
<evidence type="ECO:0000313" key="2">
    <source>
        <dbReference type="EMBL" id="MBW0496160.1"/>
    </source>
</evidence>
<keyword evidence="3" id="KW-1185">Reference proteome</keyword>
<organism evidence="2 3">
    <name type="scientific">Austropuccinia psidii MF-1</name>
    <dbReference type="NCBI Taxonomy" id="1389203"/>
    <lineage>
        <taxon>Eukaryota</taxon>
        <taxon>Fungi</taxon>
        <taxon>Dikarya</taxon>
        <taxon>Basidiomycota</taxon>
        <taxon>Pucciniomycotina</taxon>
        <taxon>Pucciniomycetes</taxon>
        <taxon>Pucciniales</taxon>
        <taxon>Sphaerophragmiaceae</taxon>
        <taxon>Austropuccinia</taxon>
    </lineage>
</organism>
<sequence length="184" mass="19996">MAMARGHLSLGGLSPCLVTNRIQTPSLPREQAPRQPTPGLSGTRWSEELFCKPSQAEEPPIPGRSPSSEPPEDVPTCEPEPEVAPTQSTEEPFGKSPLLFLCSYQLFLTFSSTSPARPPTPHSIIMIDNRPVGSPLPQLTILFPPPLQPWFPPSAPKNPNASSPWCKAPLIPTLTLARNLTTYD</sequence>
<evidence type="ECO:0000313" key="3">
    <source>
        <dbReference type="Proteomes" id="UP000765509"/>
    </source>
</evidence>
<dbReference type="Proteomes" id="UP000765509">
    <property type="component" value="Unassembled WGS sequence"/>
</dbReference>
<comment type="caution">
    <text evidence="2">The sequence shown here is derived from an EMBL/GenBank/DDBJ whole genome shotgun (WGS) entry which is preliminary data.</text>
</comment>
<proteinExistence type="predicted"/>
<protein>
    <submittedName>
        <fullName evidence="2">Uncharacterized protein</fullName>
    </submittedName>
</protein>
<dbReference type="AlphaFoldDB" id="A0A9Q3D7S1"/>
<evidence type="ECO:0000256" key="1">
    <source>
        <dbReference type="SAM" id="MobiDB-lite"/>
    </source>
</evidence>
<name>A0A9Q3D7S1_9BASI</name>
<gene>
    <name evidence="2" type="ORF">O181_035875</name>
</gene>
<feature type="region of interest" description="Disordered" evidence="1">
    <location>
        <begin position="21"/>
        <end position="92"/>
    </location>
</feature>